<gene>
    <name evidence="10" type="ORF">F5878DRAFT_603622</name>
</gene>
<dbReference type="InterPro" id="IPR000953">
    <property type="entry name" value="Chromo/chromo_shadow_dom"/>
</dbReference>
<dbReference type="InterPro" id="IPR001650">
    <property type="entry name" value="Helicase_C-like"/>
</dbReference>
<keyword evidence="5" id="KW-0067">ATP-binding</keyword>
<dbReference type="GO" id="GO:0003682">
    <property type="term" value="F:chromatin binding"/>
    <property type="evidence" value="ECO:0007669"/>
    <property type="project" value="TreeGrafter"/>
</dbReference>
<feature type="region of interest" description="Disordered" evidence="7">
    <location>
        <begin position="679"/>
        <end position="706"/>
    </location>
</feature>
<dbReference type="GO" id="GO:0140658">
    <property type="term" value="F:ATP-dependent chromatin remodeler activity"/>
    <property type="evidence" value="ECO:0007669"/>
    <property type="project" value="TreeGrafter"/>
</dbReference>
<comment type="subcellular location">
    <subcellularLocation>
        <location evidence="1">Nucleus</location>
    </subcellularLocation>
</comment>
<feature type="region of interest" description="Disordered" evidence="7">
    <location>
        <begin position="332"/>
        <end position="351"/>
    </location>
</feature>
<dbReference type="GO" id="GO:0005634">
    <property type="term" value="C:nucleus"/>
    <property type="evidence" value="ECO:0007669"/>
    <property type="project" value="UniProtKB-SubCell"/>
</dbReference>
<dbReference type="GO" id="GO:0000785">
    <property type="term" value="C:chromatin"/>
    <property type="evidence" value="ECO:0007669"/>
    <property type="project" value="TreeGrafter"/>
</dbReference>
<feature type="region of interest" description="Disordered" evidence="7">
    <location>
        <begin position="1400"/>
        <end position="1471"/>
    </location>
</feature>
<feature type="compositionally biased region" description="Acidic residues" evidence="7">
    <location>
        <begin position="243"/>
        <end position="258"/>
    </location>
</feature>
<dbReference type="GO" id="GO:0003677">
    <property type="term" value="F:DNA binding"/>
    <property type="evidence" value="ECO:0007669"/>
    <property type="project" value="TreeGrafter"/>
</dbReference>
<dbReference type="Gene3D" id="3.40.50.10810">
    <property type="entry name" value="Tandem AAA-ATPase domain"/>
    <property type="match status" value="1"/>
</dbReference>
<dbReference type="SMART" id="SM00298">
    <property type="entry name" value="CHROMO"/>
    <property type="match status" value="1"/>
</dbReference>
<feature type="domain" description="Helicase C-terminal" evidence="9">
    <location>
        <begin position="1156"/>
        <end position="1308"/>
    </location>
</feature>
<dbReference type="Pfam" id="PF00176">
    <property type="entry name" value="SNF2-rel_dom"/>
    <property type="match status" value="1"/>
</dbReference>
<dbReference type="GO" id="GO:0016887">
    <property type="term" value="F:ATP hydrolysis activity"/>
    <property type="evidence" value="ECO:0007669"/>
    <property type="project" value="TreeGrafter"/>
</dbReference>
<dbReference type="Pfam" id="PF00271">
    <property type="entry name" value="Helicase_C"/>
    <property type="match status" value="1"/>
</dbReference>
<dbReference type="Gene3D" id="3.40.50.300">
    <property type="entry name" value="P-loop containing nucleotide triphosphate hydrolases"/>
    <property type="match status" value="1"/>
</dbReference>
<dbReference type="EMBL" id="MU805965">
    <property type="protein sequence ID" value="KAJ3843907.1"/>
    <property type="molecule type" value="Genomic_DNA"/>
</dbReference>
<keyword evidence="6" id="KW-0539">Nucleus</keyword>
<feature type="region of interest" description="Disordered" evidence="7">
    <location>
        <begin position="1574"/>
        <end position="1749"/>
    </location>
</feature>
<feature type="compositionally biased region" description="Basic residues" evidence="7">
    <location>
        <begin position="335"/>
        <end position="344"/>
    </location>
</feature>
<dbReference type="PROSITE" id="PS51194">
    <property type="entry name" value="HELICASE_CTER"/>
    <property type="match status" value="1"/>
</dbReference>
<organism evidence="10 11">
    <name type="scientific">Lentinula raphanica</name>
    <dbReference type="NCBI Taxonomy" id="153919"/>
    <lineage>
        <taxon>Eukaryota</taxon>
        <taxon>Fungi</taxon>
        <taxon>Dikarya</taxon>
        <taxon>Basidiomycota</taxon>
        <taxon>Agaricomycotina</taxon>
        <taxon>Agaricomycetes</taxon>
        <taxon>Agaricomycetidae</taxon>
        <taxon>Agaricales</taxon>
        <taxon>Marasmiineae</taxon>
        <taxon>Omphalotaceae</taxon>
        <taxon>Lentinula</taxon>
    </lineage>
</organism>
<feature type="compositionally biased region" description="Basic residues" evidence="7">
    <location>
        <begin position="679"/>
        <end position="688"/>
    </location>
</feature>
<dbReference type="GO" id="GO:0042393">
    <property type="term" value="F:histone binding"/>
    <property type="evidence" value="ECO:0007669"/>
    <property type="project" value="TreeGrafter"/>
</dbReference>
<dbReference type="PANTHER" id="PTHR45623:SF17">
    <property type="entry name" value="CHROMODOMAIN-HELICASE-DNA-BINDING PROTEIN 3-RELATED"/>
    <property type="match status" value="1"/>
</dbReference>
<evidence type="ECO:0000256" key="6">
    <source>
        <dbReference type="ARBA" id="ARBA00023242"/>
    </source>
</evidence>
<dbReference type="SMART" id="SM00490">
    <property type="entry name" value="HELICc"/>
    <property type="match status" value="1"/>
</dbReference>
<dbReference type="InterPro" id="IPR049730">
    <property type="entry name" value="SNF2/RAD54-like_C"/>
</dbReference>
<feature type="compositionally biased region" description="Low complexity" evidence="7">
    <location>
        <begin position="1720"/>
        <end position="1733"/>
    </location>
</feature>
<evidence type="ECO:0000256" key="7">
    <source>
        <dbReference type="SAM" id="MobiDB-lite"/>
    </source>
</evidence>
<dbReference type="SMART" id="SM00487">
    <property type="entry name" value="DEXDc"/>
    <property type="match status" value="1"/>
</dbReference>
<evidence type="ECO:0000256" key="4">
    <source>
        <dbReference type="ARBA" id="ARBA00022801"/>
    </source>
</evidence>
<feature type="compositionally biased region" description="Acidic residues" evidence="7">
    <location>
        <begin position="165"/>
        <end position="181"/>
    </location>
</feature>
<keyword evidence="11" id="KW-1185">Reference proteome</keyword>
<evidence type="ECO:0000256" key="1">
    <source>
        <dbReference type="ARBA" id="ARBA00004123"/>
    </source>
</evidence>
<feature type="compositionally biased region" description="Low complexity" evidence="7">
    <location>
        <begin position="471"/>
        <end position="485"/>
    </location>
</feature>
<dbReference type="SUPFAM" id="SSF52540">
    <property type="entry name" value="P-loop containing nucleoside triphosphate hydrolases"/>
    <property type="match status" value="2"/>
</dbReference>
<feature type="compositionally biased region" description="Polar residues" evidence="7">
    <location>
        <begin position="1709"/>
        <end position="1719"/>
    </location>
</feature>
<feature type="compositionally biased region" description="Polar residues" evidence="7">
    <location>
        <begin position="1670"/>
        <end position="1686"/>
    </location>
</feature>
<dbReference type="Gene3D" id="2.40.50.40">
    <property type="match status" value="1"/>
</dbReference>
<evidence type="ECO:0000256" key="2">
    <source>
        <dbReference type="ARBA" id="ARBA00022737"/>
    </source>
</evidence>
<dbReference type="InterPro" id="IPR016197">
    <property type="entry name" value="Chromo-like_dom_sf"/>
</dbReference>
<feature type="region of interest" description="Disordered" evidence="7">
    <location>
        <begin position="454"/>
        <end position="485"/>
    </location>
</feature>
<evidence type="ECO:0000256" key="5">
    <source>
        <dbReference type="ARBA" id="ARBA00022840"/>
    </source>
</evidence>
<evidence type="ECO:0000259" key="9">
    <source>
        <dbReference type="PROSITE" id="PS51194"/>
    </source>
</evidence>
<dbReference type="PROSITE" id="PS51192">
    <property type="entry name" value="HELICASE_ATP_BIND_1"/>
    <property type="match status" value="1"/>
</dbReference>
<comment type="caution">
    <text evidence="10">The sequence shown here is derived from an EMBL/GenBank/DDBJ whole genome shotgun (WGS) entry which is preliminary data.</text>
</comment>
<feature type="compositionally biased region" description="Basic and acidic residues" evidence="7">
    <location>
        <begin position="1401"/>
        <end position="1410"/>
    </location>
</feature>
<feature type="compositionally biased region" description="Basic and acidic residues" evidence="7">
    <location>
        <begin position="1441"/>
        <end position="1450"/>
    </location>
</feature>
<dbReference type="GO" id="GO:0005524">
    <property type="term" value="F:ATP binding"/>
    <property type="evidence" value="ECO:0007669"/>
    <property type="project" value="UniProtKB-KW"/>
</dbReference>
<feature type="compositionally biased region" description="Basic and acidic residues" evidence="7">
    <location>
        <begin position="1460"/>
        <end position="1470"/>
    </location>
</feature>
<dbReference type="InterPro" id="IPR014001">
    <property type="entry name" value="Helicase_ATP-bd"/>
</dbReference>
<keyword evidence="3" id="KW-0547">Nucleotide-binding</keyword>
<feature type="compositionally biased region" description="Low complexity" evidence="7">
    <location>
        <begin position="1578"/>
        <end position="1601"/>
    </location>
</feature>
<feature type="domain" description="Helicase ATP-binding" evidence="8">
    <location>
        <begin position="844"/>
        <end position="1021"/>
    </location>
</feature>
<dbReference type="InterPro" id="IPR027417">
    <property type="entry name" value="P-loop_NTPase"/>
</dbReference>
<evidence type="ECO:0000313" key="10">
    <source>
        <dbReference type="EMBL" id="KAJ3843907.1"/>
    </source>
</evidence>
<keyword evidence="4" id="KW-0378">Hydrolase</keyword>
<keyword evidence="2" id="KW-0677">Repeat</keyword>
<feature type="compositionally biased region" description="Basic residues" evidence="7">
    <location>
        <begin position="227"/>
        <end position="236"/>
    </location>
</feature>
<feature type="compositionally biased region" description="Polar residues" evidence="7">
    <location>
        <begin position="1633"/>
        <end position="1644"/>
    </location>
</feature>
<protein>
    <submittedName>
        <fullName evidence="10">SHREC complex subunit Mit1</fullName>
    </submittedName>
</protein>
<reference evidence="10" key="1">
    <citation type="submission" date="2022-08" db="EMBL/GenBank/DDBJ databases">
        <authorList>
            <consortium name="DOE Joint Genome Institute"/>
            <person name="Min B."/>
            <person name="Riley R."/>
            <person name="Sierra-Patev S."/>
            <person name="Naranjo-Ortiz M."/>
            <person name="Looney B."/>
            <person name="Konkel Z."/>
            <person name="Slot J.C."/>
            <person name="Sakamoto Y."/>
            <person name="Steenwyk J.L."/>
            <person name="Rokas A."/>
            <person name="Carro J."/>
            <person name="Camarero S."/>
            <person name="Ferreira P."/>
            <person name="Molpeceres G."/>
            <person name="Ruiz-Duenas F.J."/>
            <person name="Serrano A."/>
            <person name="Henrissat B."/>
            <person name="Drula E."/>
            <person name="Hughes K.W."/>
            <person name="Mata J.L."/>
            <person name="Ishikawa N.K."/>
            <person name="Vargas-Isla R."/>
            <person name="Ushijima S."/>
            <person name="Smith C.A."/>
            <person name="Ahrendt S."/>
            <person name="Andreopoulos W."/>
            <person name="He G."/>
            <person name="Labutti K."/>
            <person name="Lipzen A."/>
            <person name="Ng V."/>
            <person name="Sandor L."/>
            <person name="Barry K."/>
            <person name="Martinez A.T."/>
            <person name="Xiao Y."/>
            <person name="Gibbons J.G."/>
            <person name="Terashima K."/>
            <person name="Hibbett D.S."/>
            <person name="Grigoriev I.V."/>
        </authorList>
    </citation>
    <scope>NUCLEOTIDE SEQUENCE</scope>
    <source>
        <strain evidence="10">TFB9207</strain>
    </source>
</reference>
<evidence type="ECO:0000259" key="8">
    <source>
        <dbReference type="PROSITE" id="PS51192"/>
    </source>
</evidence>
<dbReference type="CDD" id="cd18793">
    <property type="entry name" value="SF2_C_SNF"/>
    <property type="match status" value="1"/>
</dbReference>
<proteinExistence type="predicted"/>
<name>A0AA38PJ49_9AGAR</name>
<evidence type="ECO:0000256" key="3">
    <source>
        <dbReference type="ARBA" id="ARBA00022741"/>
    </source>
</evidence>
<evidence type="ECO:0000313" key="11">
    <source>
        <dbReference type="Proteomes" id="UP001163846"/>
    </source>
</evidence>
<dbReference type="Proteomes" id="UP001163846">
    <property type="component" value="Unassembled WGS sequence"/>
</dbReference>
<sequence>MAQVEQTESSPVFSMDDQNDAYIPEEQSISRSTTVQNVPYVSLSCLSAAERSLYKSLYPELDENIKVDEVLGEVEDDIKGPLYYGRFRGGIIMGFPKEGFARKYPDLVAVYDEKKKDGLLQPFDPTSTKGVHPKWRFKFKLTIDKHKRRASVSASSAHGSYHSDDTDEPESEEIESEDADSGQELSTQRNASRKTRSSQLPFSPKKTRRRALYPVPDSDSESVNSAPRRRSQRVKPTRIPLQDTEESDSNGDDSDDYDEYKSRARRPKGKGRGRDRGSIARRPYKGTTPAFGLFRSIAEIDEDPDPDTKELRAHWHMCGKCHQLPSHLLLEKERKRAKRGRPRSRVSEDEIEEDEVSRLQDLGGWVRCLNCPVSVHWSCLSRENQDTILKATREHDRLKWLKAHEGEVISEQDGPRKRAGLDTDQMTDFLCSYCSKDGLCMGCLETIPAQSKTLEEQSKEGANDADMNFASSSTSPPSKPPASSDSQLLFRCFTCRRPAHYQHIDDEFSDENLASAAANFQSNWLCRDCASYLWAVDKILAWRPYPVNATQPSEPVNIKEPLPREYLVKWQERGYRRTEWVPHMWLVSTHFSKLKNFTKNGTKIELLENLSEKPSSEDAGGLFDVQEEKQTAHPVSENKTSSLAPLVDAEARIPPDWKTVDRVLAVQLKFVSRAQTRIKKKRNGRRQKSSVVHSEEEESEPEEAREAFRAAFDRGEEPSGFVESVDDFEARTGEEFDPEEHIDLVIWAFFKWVDLGYEESTWDTPPKPTDPTYPAFRSALERFSAARKVQVERYSKEKLSAFLRRQKDEFRKKLALKSAGDLELGQNPELRLMPFQVEGFNWLCDNWWNQQSCILADEMGLGKTVQVTSFVGHIVKQFNAMPALVVVPNSTITNWVREFERWAPNLRVVPFYGESKAREVVKRFELYHPQTDKGMTSAKFHVIVTTYEAVINPKDFTAVFKNQPRWEVLIVDEGQRLKSDQSLLFKKLKELNPGHRVIMTGTPLNNNIRELFNLMNFLDSAEWNDLDALEREYADLNEDLIKQLHNRLRPYFLRRIKSDVLDLPPKNEVIVPVSMTPLQKEVYRSILSHNLELLQNLVQPAGPNSNSRKASVRNMLMQLRKCLQHPYLYDEDIEPRGLGPQETHEKLIDASAKLRLLKDLLPKLKARGHRVLIFSQFVIALNVIEDFLVGEGLKFLRLDGNTKGADRQKGMDDFNRPNSDVFIYLLTTRAGGVGINLYTADTVIIFDPDFNPHQDLQAIARAHRFGQKKTCLVFKLMVKESAEERIMQIGKKKLVLDHLIVQKMDDDEAAGENVQSILTYGAQQLFDESAGNSRDIVYSEADIDNLITKTEKEGDKELDSKEGAAFSFAKIWTADKDELEDIGDEDQLEVDSWTQTLQKINNERAKKQAREEEETGKGGRRNARRKAAAVANYNMNYDVETPTKNRRTDSDADSVYGSEHNSEPDEHNGTVEEIQTLNTKSQKSKLKHASSPPLATGPDLCGLCGQLHGPGNCPMTEASENLVEYRRMLLMHAEDESYEERCLAVNAIDEVLRRRGHIHMIYGQPLYPVKSHTVTTRAPAAAQPTTSSTSKKSTPAQAKKPAVMKSTNLSSKVPPQPAPQTLKKSTHFPPLPSSVQTSAATKSTPLAPPGVQTKKSTELRTALPAPHGSVSKQNHPSASATNSAGPSFTKWKAPLPLQSSKAQFPPSAGPSTVQQNGARSSSGSSKRPLSPHSSESESKRMKQQQSQSVPLDACAVCLRRPAHKLNDCPVVVGELPPLFESVKRLSRDPATADVAEKLHKYALKRQSTEANR</sequence>
<dbReference type="InterPro" id="IPR038718">
    <property type="entry name" value="SNF2-like_sf"/>
</dbReference>
<dbReference type="PANTHER" id="PTHR45623">
    <property type="entry name" value="CHROMODOMAIN-HELICASE-DNA-BINDING PROTEIN 3-RELATED-RELATED"/>
    <property type="match status" value="1"/>
</dbReference>
<feature type="compositionally biased region" description="Basic residues" evidence="7">
    <location>
        <begin position="1418"/>
        <end position="1427"/>
    </location>
</feature>
<dbReference type="InterPro" id="IPR000330">
    <property type="entry name" value="SNF2_N"/>
</dbReference>
<accession>A0AA38PJ49</accession>
<feature type="region of interest" description="Disordered" evidence="7">
    <location>
        <begin position="148"/>
        <end position="285"/>
    </location>
</feature>
<dbReference type="SUPFAM" id="SSF54160">
    <property type="entry name" value="Chromo domain-like"/>
    <property type="match status" value="1"/>
</dbReference>